<evidence type="ECO:0000256" key="2">
    <source>
        <dbReference type="ARBA" id="ARBA00022448"/>
    </source>
</evidence>
<dbReference type="RefSeq" id="WP_045247410.1">
    <property type="nucleotide sequence ID" value="NZ_JBOFAV010000011.1"/>
</dbReference>
<organism evidence="11 12">
    <name type="scientific">Microbacterium ginsengisoli</name>
    <dbReference type="NCBI Taxonomy" id="400772"/>
    <lineage>
        <taxon>Bacteria</taxon>
        <taxon>Bacillati</taxon>
        <taxon>Actinomycetota</taxon>
        <taxon>Actinomycetes</taxon>
        <taxon>Micrococcales</taxon>
        <taxon>Microbacteriaceae</taxon>
        <taxon>Microbacterium</taxon>
    </lineage>
</organism>
<dbReference type="GO" id="GO:0022857">
    <property type="term" value="F:transmembrane transporter activity"/>
    <property type="evidence" value="ECO:0007669"/>
    <property type="project" value="InterPro"/>
</dbReference>
<dbReference type="EMBL" id="JYIY01000072">
    <property type="protein sequence ID" value="KJL36718.1"/>
    <property type="molecule type" value="Genomic_DNA"/>
</dbReference>
<comment type="caution">
    <text evidence="11">The sequence shown here is derived from an EMBL/GenBank/DDBJ whole genome shotgun (WGS) entry which is preliminary data.</text>
</comment>
<dbReference type="PANTHER" id="PTHR32196:SF71">
    <property type="entry name" value="AUTOINDUCER 2 IMPORT SYSTEM PERMEASE PROTEIN LSRD"/>
    <property type="match status" value="1"/>
</dbReference>
<evidence type="ECO:0000256" key="9">
    <source>
        <dbReference type="SAM" id="Phobius"/>
    </source>
</evidence>
<dbReference type="PATRIC" id="fig|400772.4.peg.1492"/>
<evidence type="ECO:0000256" key="1">
    <source>
        <dbReference type="ARBA" id="ARBA00004651"/>
    </source>
</evidence>
<dbReference type="Proteomes" id="UP000257479">
    <property type="component" value="Unassembled WGS sequence"/>
</dbReference>
<dbReference type="GO" id="GO:0005886">
    <property type="term" value="C:plasma membrane"/>
    <property type="evidence" value="ECO:0007669"/>
    <property type="project" value="UniProtKB-SubCell"/>
</dbReference>
<feature type="transmembrane region" description="Helical" evidence="9">
    <location>
        <begin position="170"/>
        <end position="200"/>
    </location>
</feature>
<feature type="transmembrane region" description="Helical" evidence="9">
    <location>
        <begin position="264"/>
        <end position="297"/>
    </location>
</feature>
<dbReference type="Pfam" id="PF02653">
    <property type="entry name" value="BPD_transp_2"/>
    <property type="match status" value="1"/>
</dbReference>
<evidence type="ECO:0000256" key="7">
    <source>
        <dbReference type="ARBA" id="ARBA00023136"/>
    </source>
</evidence>
<dbReference type="OrthoDB" id="9808136at2"/>
<feature type="transmembrane region" description="Helical" evidence="9">
    <location>
        <begin position="141"/>
        <end position="158"/>
    </location>
</feature>
<accession>A0A0F0LUD6</accession>
<dbReference type="AlphaFoldDB" id="A0A0F0LUD6"/>
<dbReference type="Proteomes" id="UP000033451">
    <property type="component" value="Unassembled WGS sequence"/>
</dbReference>
<reference evidence="11 12" key="1">
    <citation type="submission" date="2015-02" db="EMBL/GenBank/DDBJ databases">
        <title>Draft genome sequences of ten Microbacterium spp. with emphasis on heavy metal contaminated environments.</title>
        <authorList>
            <person name="Corretto E."/>
        </authorList>
    </citation>
    <scope>NUCLEOTIDE SEQUENCE [LARGE SCALE GENOMIC DNA]</scope>
    <source>
        <strain evidence="11 12">DSM 18659</strain>
    </source>
</reference>
<dbReference type="PANTHER" id="PTHR32196">
    <property type="entry name" value="ABC TRANSPORTER PERMEASE PROTEIN YPHD-RELATED-RELATED"/>
    <property type="match status" value="1"/>
</dbReference>
<dbReference type="STRING" id="400772.RR49_01469"/>
<protein>
    <recommendedName>
        <fullName evidence="8">Autoinducer 2 import system permease protein LsrD</fullName>
    </recommendedName>
</protein>
<comment type="subcellular location">
    <subcellularLocation>
        <location evidence="1">Cell membrane</location>
        <topology evidence="1">Multi-pass membrane protein</topology>
    </subcellularLocation>
</comment>
<reference evidence="10 13" key="2">
    <citation type="journal article" date="2018" name="Nat. Biotechnol.">
        <title>A standardized bacterial taxonomy based on genome phylogeny substantially revises the tree of life.</title>
        <authorList>
            <person name="Parks D.H."/>
            <person name="Chuvochina M."/>
            <person name="Waite D.W."/>
            <person name="Rinke C."/>
            <person name="Skarshewski A."/>
            <person name="Chaumeil P.A."/>
            <person name="Hugenholtz P."/>
        </authorList>
    </citation>
    <scope>NUCLEOTIDE SEQUENCE [LARGE SCALE GENOMIC DNA]</scope>
    <source>
        <strain evidence="10">UBA9152</strain>
    </source>
</reference>
<gene>
    <name evidence="11" type="primary">rbsC</name>
    <name evidence="10" type="ORF">DCP95_01345</name>
    <name evidence="11" type="ORF">RR49_01469</name>
</gene>
<evidence type="ECO:0000313" key="10">
    <source>
        <dbReference type="EMBL" id="HAN23202.1"/>
    </source>
</evidence>
<keyword evidence="7 9" id="KW-0472">Membrane</keyword>
<keyword evidence="2" id="KW-0813">Transport</keyword>
<evidence type="ECO:0000313" key="13">
    <source>
        <dbReference type="Proteomes" id="UP000257479"/>
    </source>
</evidence>
<evidence type="ECO:0000256" key="8">
    <source>
        <dbReference type="ARBA" id="ARBA00039381"/>
    </source>
</evidence>
<feature type="transmembrane region" description="Helical" evidence="9">
    <location>
        <begin position="231"/>
        <end position="252"/>
    </location>
</feature>
<dbReference type="EMBL" id="DMNG01000018">
    <property type="protein sequence ID" value="HAN23202.1"/>
    <property type="molecule type" value="Genomic_DNA"/>
</dbReference>
<evidence type="ECO:0000256" key="4">
    <source>
        <dbReference type="ARBA" id="ARBA00022519"/>
    </source>
</evidence>
<keyword evidence="5 9" id="KW-0812">Transmembrane</keyword>
<evidence type="ECO:0000256" key="3">
    <source>
        <dbReference type="ARBA" id="ARBA00022475"/>
    </source>
</evidence>
<feature type="transmembrane region" description="Helical" evidence="9">
    <location>
        <begin position="30"/>
        <end position="50"/>
    </location>
</feature>
<evidence type="ECO:0000313" key="12">
    <source>
        <dbReference type="Proteomes" id="UP000033451"/>
    </source>
</evidence>
<evidence type="ECO:0000256" key="6">
    <source>
        <dbReference type="ARBA" id="ARBA00022989"/>
    </source>
</evidence>
<keyword evidence="6 9" id="KW-1133">Transmembrane helix</keyword>
<feature type="transmembrane region" description="Helical" evidence="9">
    <location>
        <begin position="309"/>
        <end position="327"/>
    </location>
</feature>
<keyword evidence="12" id="KW-1185">Reference proteome</keyword>
<keyword evidence="4" id="KW-0997">Cell inner membrane</keyword>
<proteinExistence type="predicted"/>
<sequence length="331" mass="34363">MSTQTSPVDTTNPITASTRTLRRRLANEDLWTRATAPVALVVLTVTFTIVNPKFLTWPSLTSMLADSTIPIVLALGATFAVTLAGIDLSLASTVALGSVTMGLAYQAGLPLWLCCLVAMATGLSVGALNGVIIGWVRIPDFIVTLGSMSLVMGLSLIFSQGKPVQIPERALTFVSITSVGGIRFNFLIALAIGVLLHIVLFHTRFGTHLLAVGDNPDAARAMGLKVARVKLAGYVICGLMGGVGAVLLTSYIGSSQPATNTDYLLKAIAAVVLGGVSLFGGRATIIGPILGAILLTFLQSGLTLVGVSAFYSPLVIGIVVIAAAMLMRGRK</sequence>
<keyword evidence="3" id="KW-1003">Cell membrane</keyword>
<dbReference type="CDD" id="cd06579">
    <property type="entry name" value="TM_PBP1_transp_AraH_like"/>
    <property type="match status" value="1"/>
</dbReference>
<feature type="transmembrane region" description="Helical" evidence="9">
    <location>
        <begin position="70"/>
        <end position="97"/>
    </location>
</feature>
<dbReference type="InterPro" id="IPR001851">
    <property type="entry name" value="ABC_transp_permease"/>
</dbReference>
<feature type="transmembrane region" description="Helical" evidence="9">
    <location>
        <begin position="109"/>
        <end position="135"/>
    </location>
</feature>
<name>A0A0F0LUD6_9MICO</name>
<evidence type="ECO:0000256" key="5">
    <source>
        <dbReference type="ARBA" id="ARBA00022692"/>
    </source>
</evidence>
<evidence type="ECO:0000313" key="11">
    <source>
        <dbReference type="EMBL" id="KJL36718.1"/>
    </source>
</evidence>